<evidence type="ECO:0000313" key="3">
    <source>
        <dbReference type="Proteomes" id="UP000248857"/>
    </source>
</evidence>
<proteinExistence type="predicted"/>
<feature type="transmembrane region" description="Helical" evidence="1">
    <location>
        <begin position="60"/>
        <end position="85"/>
    </location>
</feature>
<dbReference type="EMBL" id="PQWO01000001">
    <property type="protein sequence ID" value="PZD75431.1"/>
    <property type="molecule type" value="Genomic_DNA"/>
</dbReference>
<dbReference type="Proteomes" id="UP000248857">
    <property type="component" value="Unassembled WGS sequence"/>
</dbReference>
<name>A0A2W1K6X8_9CYAN</name>
<keyword evidence="1" id="KW-0812">Transmembrane</keyword>
<protein>
    <submittedName>
        <fullName evidence="2">Uncharacterized protein</fullName>
    </submittedName>
</protein>
<dbReference type="AlphaFoldDB" id="A0A2W1K6X8"/>
<reference evidence="2 3" key="1">
    <citation type="journal article" date="2018" name="Sci. Rep.">
        <title>A novel species of the marine cyanobacterium Acaryochloris with a unique pigment content and lifestyle.</title>
        <authorList>
            <person name="Partensky F."/>
            <person name="Six C."/>
            <person name="Ratin M."/>
            <person name="Garczarek L."/>
            <person name="Vaulot D."/>
            <person name="Probert I."/>
            <person name="Calteau A."/>
            <person name="Gourvil P."/>
            <person name="Marie D."/>
            <person name="Grebert T."/>
            <person name="Bouchier C."/>
            <person name="Le Panse S."/>
            <person name="Gachenot M."/>
            <person name="Rodriguez F."/>
            <person name="Garrido J.L."/>
        </authorList>
    </citation>
    <scope>NUCLEOTIDE SEQUENCE [LARGE SCALE GENOMIC DNA]</scope>
    <source>
        <strain evidence="2 3">RCC1774</strain>
    </source>
</reference>
<evidence type="ECO:0000313" key="2">
    <source>
        <dbReference type="EMBL" id="PZD75431.1"/>
    </source>
</evidence>
<comment type="caution">
    <text evidence="2">The sequence shown here is derived from an EMBL/GenBank/DDBJ whole genome shotgun (WGS) entry which is preliminary data.</text>
</comment>
<organism evidence="2 3">
    <name type="scientific">Acaryochloris thomasi RCC1774</name>
    <dbReference type="NCBI Taxonomy" id="1764569"/>
    <lineage>
        <taxon>Bacteria</taxon>
        <taxon>Bacillati</taxon>
        <taxon>Cyanobacteriota</taxon>
        <taxon>Cyanophyceae</taxon>
        <taxon>Acaryochloridales</taxon>
        <taxon>Acaryochloridaceae</taxon>
        <taxon>Acaryochloris</taxon>
        <taxon>Acaryochloris thomasi</taxon>
    </lineage>
</organism>
<evidence type="ECO:0000256" key="1">
    <source>
        <dbReference type="SAM" id="Phobius"/>
    </source>
</evidence>
<keyword evidence="1" id="KW-0472">Membrane</keyword>
<dbReference type="OrthoDB" id="463678at2"/>
<gene>
    <name evidence="2" type="ORF">C1752_00526</name>
</gene>
<keyword evidence="1" id="KW-1133">Transmembrane helix</keyword>
<feature type="transmembrane region" description="Helical" evidence="1">
    <location>
        <begin position="21"/>
        <end position="54"/>
    </location>
</feature>
<sequence length="125" mass="13344">MTLAQLLPPPRLLFVDLIQRFCIWTFSLTVCWLVVGFPVVALLVIGTSLVAISLQAVLPFSTIMVVGGGVLAANVTFLIVGAALLTAWGVHPRQLSGVGWPKSLAQEPVVFASCPLTCDRVFLTP</sequence>
<dbReference type="RefSeq" id="WP_110984489.1">
    <property type="nucleotide sequence ID" value="NZ_CAWNWM010000001.1"/>
</dbReference>
<accession>A0A2W1K6X8</accession>
<keyword evidence="3" id="KW-1185">Reference proteome</keyword>